<dbReference type="SMART" id="SM00567">
    <property type="entry name" value="EZ_HEAT"/>
    <property type="match status" value="10"/>
</dbReference>
<dbReference type="InterPro" id="IPR016024">
    <property type="entry name" value="ARM-type_fold"/>
</dbReference>
<organism evidence="1 2">
    <name type="scientific">Streptomyces kanamyceticus</name>
    <dbReference type="NCBI Taxonomy" id="1967"/>
    <lineage>
        <taxon>Bacteria</taxon>
        <taxon>Bacillati</taxon>
        <taxon>Actinomycetota</taxon>
        <taxon>Actinomycetes</taxon>
        <taxon>Kitasatosporales</taxon>
        <taxon>Streptomycetaceae</taxon>
        <taxon>Streptomyces</taxon>
    </lineage>
</organism>
<dbReference type="RefSeq" id="WP_055552455.1">
    <property type="nucleotide sequence ID" value="NZ_CP023699.1"/>
</dbReference>
<evidence type="ECO:0000313" key="1">
    <source>
        <dbReference type="EMBL" id="QEU91212.1"/>
    </source>
</evidence>
<dbReference type="Proteomes" id="UP000325529">
    <property type="component" value="Chromosome"/>
</dbReference>
<protein>
    <submittedName>
        <fullName evidence="1">HEAT repeat domain-containing protein</fullName>
    </submittedName>
</protein>
<dbReference type="KEGG" id="ska:CP970_10210"/>
<name>A0A5J6G9C5_STRKN</name>
<keyword evidence="2" id="KW-1185">Reference proteome</keyword>
<dbReference type="Pfam" id="PF03130">
    <property type="entry name" value="HEAT_PBS"/>
    <property type="match status" value="1"/>
</dbReference>
<dbReference type="AlphaFoldDB" id="A0A5J6G9C5"/>
<dbReference type="SUPFAM" id="SSF48371">
    <property type="entry name" value="ARM repeat"/>
    <property type="match status" value="3"/>
</dbReference>
<dbReference type="Gene3D" id="1.25.10.10">
    <property type="entry name" value="Leucine-rich Repeat Variant"/>
    <property type="match status" value="5"/>
</dbReference>
<dbReference type="GO" id="GO:0016491">
    <property type="term" value="F:oxidoreductase activity"/>
    <property type="evidence" value="ECO:0007669"/>
    <property type="project" value="TreeGrafter"/>
</dbReference>
<dbReference type="Pfam" id="PF13646">
    <property type="entry name" value="HEAT_2"/>
    <property type="match status" value="2"/>
</dbReference>
<proteinExistence type="predicted"/>
<sequence>MQADAVIHDGPDVGRMRLAGDVRGLRRVMRSGDFSTALRAVQLLGDIGGPAAADALLDCLKRPSRYVLHLHLWVITPLARMREPRAVPLLLRRLREGGVENDGQNDTLFQALGLLGGPEIVRELVGRLAEPRPSKPVVDAVAALRPPEAVPALLAALWTLLPRDEIHAVQVLGAMRDPRTAPALFFLVDSKSTSPELRREAVQALTELPEESWPPPAGWLPEIMLRRALRDPDASTAAPAAELLARTDRGRDVLRGDLMDSVPGRRAEYRSPACAAVTVCAFIRERPELFGGKQDYRDVPTLIKLLGEAAVPTVRRAAAEALGAVGGLTATEALLAVLGDARVGEAAATALARLPEPPVPALLALLTDGDSEAQRRCAALALGLAGRTEAAPPLLAVLDALDAGAAPRLRAAAVDALAALRHRPAAGRLADLAADEDQPGTLRARALHALGRVGAPESLPVVLAALRDPASPVRLQAAGALGSFPGQAAAEALGTLAAKDTDRDVARAAVRTLGGLGTSAAPVLASLALALPLRTDVIGELITALARCPGPEADVGLGQLTKPGLAEDVHVAAAEALGARRAPESAAPLAALLDDDHPYGCRNVALTALAALGTEEADEHVLAHVRTTQQFTEAWRKALTTIAQRLGTPDQARS</sequence>
<dbReference type="EMBL" id="CP023699">
    <property type="protein sequence ID" value="QEU91212.1"/>
    <property type="molecule type" value="Genomic_DNA"/>
</dbReference>
<gene>
    <name evidence="1" type="ORF">CP970_10210</name>
</gene>
<dbReference type="PANTHER" id="PTHR12697">
    <property type="entry name" value="PBS LYASE HEAT-LIKE PROTEIN"/>
    <property type="match status" value="1"/>
</dbReference>
<dbReference type="InterPro" id="IPR004155">
    <property type="entry name" value="PBS_lyase_HEAT"/>
</dbReference>
<dbReference type="OrthoDB" id="4034574at2"/>
<dbReference type="InterPro" id="IPR011989">
    <property type="entry name" value="ARM-like"/>
</dbReference>
<evidence type="ECO:0000313" key="2">
    <source>
        <dbReference type="Proteomes" id="UP000325529"/>
    </source>
</evidence>
<accession>A0A5J6G9C5</accession>
<dbReference type="PANTHER" id="PTHR12697:SF5">
    <property type="entry name" value="DEOXYHYPUSINE HYDROXYLASE"/>
    <property type="match status" value="1"/>
</dbReference>
<reference evidence="1 2" key="1">
    <citation type="submission" date="2017-09" db="EMBL/GenBank/DDBJ databases">
        <authorList>
            <person name="Lee N."/>
            <person name="Cho B.-K."/>
        </authorList>
    </citation>
    <scope>NUCLEOTIDE SEQUENCE [LARGE SCALE GENOMIC DNA]</scope>
    <source>
        <strain evidence="1 2">ATCC 12853</strain>
    </source>
</reference>